<evidence type="ECO:0000256" key="9">
    <source>
        <dbReference type="ARBA" id="ARBA00022989"/>
    </source>
</evidence>
<dbReference type="Pfam" id="PF03264">
    <property type="entry name" value="Cytochrom_NNT"/>
    <property type="match status" value="1"/>
</dbReference>
<comment type="subcellular location">
    <subcellularLocation>
        <location evidence="1">Cell membrane</location>
    </subcellularLocation>
</comment>
<feature type="transmembrane region" description="Helical" evidence="12">
    <location>
        <begin position="12"/>
        <end position="35"/>
    </location>
</feature>
<dbReference type="PANTHER" id="PTHR30333:SF1">
    <property type="entry name" value="CYTOCHROME C-TYPE PROTEIN NAPC"/>
    <property type="match status" value="1"/>
</dbReference>
<evidence type="ECO:0000256" key="3">
    <source>
        <dbReference type="ARBA" id="ARBA00022448"/>
    </source>
</evidence>
<evidence type="ECO:0000256" key="11">
    <source>
        <dbReference type="ARBA" id="ARBA00023136"/>
    </source>
</evidence>
<evidence type="ECO:0000313" key="14">
    <source>
        <dbReference type="EMBL" id="QDO86505.1"/>
    </source>
</evidence>
<dbReference type="PANTHER" id="PTHR30333">
    <property type="entry name" value="CYTOCHROME C-TYPE PROTEIN"/>
    <property type="match status" value="1"/>
</dbReference>
<dbReference type="InterPro" id="IPR038266">
    <property type="entry name" value="NapC/NirT_cytc_sf"/>
</dbReference>
<keyword evidence="3" id="KW-0813">Transport</keyword>
<evidence type="ECO:0000256" key="4">
    <source>
        <dbReference type="ARBA" id="ARBA00022475"/>
    </source>
</evidence>
<keyword evidence="7" id="KW-0479">Metal-binding</keyword>
<keyword evidence="4" id="KW-1003">Cell membrane</keyword>
<keyword evidence="6 12" id="KW-0812">Transmembrane</keyword>
<evidence type="ECO:0000256" key="1">
    <source>
        <dbReference type="ARBA" id="ARBA00004236"/>
    </source>
</evidence>
<evidence type="ECO:0000256" key="6">
    <source>
        <dbReference type="ARBA" id="ARBA00022692"/>
    </source>
</evidence>
<organism evidence="14 15">
    <name type="scientific">Shewanella psychropiezotolerans</name>
    <dbReference type="NCBI Taxonomy" id="2593655"/>
    <lineage>
        <taxon>Bacteria</taxon>
        <taxon>Pseudomonadati</taxon>
        <taxon>Pseudomonadota</taxon>
        <taxon>Gammaproteobacteria</taxon>
        <taxon>Alteromonadales</taxon>
        <taxon>Shewanellaceae</taxon>
        <taxon>Shewanella</taxon>
    </lineage>
</organism>
<name>A0ABX5X576_9GAMM</name>
<feature type="domain" description="NapC/NirT cytochrome c N-terminal" evidence="13">
    <location>
        <begin position="19"/>
        <end position="184"/>
    </location>
</feature>
<keyword evidence="8" id="KW-0249">Electron transport</keyword>
<evidence type="ECO:0000256" key="5">
    <source>
        <dbReference type="ARBA" id="ARBA00022617"/>
    </source>
</evidence>
<dbReference type="Gene3D" id="1.10.3820.10">
    <property type="entry name" value="Di-heme elbow motif domain"/>
    <property type="match status" value="1"/>
</dbReference>
<keyword evidence="10" id="KW-0408">Iron</keyword>
<protein>
    <submittedName>
        <fullName evidence="14">Cytochrome C</fullName>
    </submittedName>
</protein>
<keyword evidence="9 12" id="KW-1133">Transmembrane helix</keyword>
<dbReference type="InterPro" id="IPR051174">
    <property type="entry name" value="Cytochrome_c-type_ET"/>
</dbReference>
<keyword evidence="15" id="KW-1185">Reference proteome</keyword>
<evidence type="ECO:0000256" key="10">
    <source>
        <dbReference type="ARBA" id="ARBA00023004"/>
    </source>
</evidence>
<keyword evidence="5" id="KW-0349">Heme</keyword>
<gene>
    <name evidence="14" type="ORF">FM037_02505</name>
</gene>
<dbReference type="InterPro" id="IPR005126">
    <property type="entry name" value="NapC/NirT_cyt_c_N"/>
</dbReference>
<accession>A0ABX5X576</accession>
<evidence type="ECO:0000259" key="13">
    <source>
        <dbReference type="Pfam" id="PF03264"/>
    </source>
</evidence>
<dbReference type="EMBL" id="CP041614">
    <property type="protein sequence ID" value="QDO86505.1"/>
    <property type="molecule type" value="Genomic_DNA"/>
</dbReference>
<evidence type="ECO:0000313" key="15">
    <source>
        <dbReference type="Proteomes" id="UP000315947"/>
    </source>
</evidence>
<comment type="similarity">
    <text evidence="2">Belongs to the NapC/NirT/NrfH family.</text>
</comment>
<dbReference type="InterPro" id="IPR036280">
    <property type="entry name" value="Multihaem_cyt_sf"/>
</dbReference>
<reference evidence="14 15" key="1">
    <citation type="submission" date="2019-07" db="EMBL/GenBank/DDBJ databases">
        <title>Shewanella sp. YLB-06 whole genomic sequence.</title>
        <authorList>
            <person name="Yu L."/>
        </authorList>
    </citation>
    <scope>NUCLEOTIDE SEQUENCE [LARGE SCALE GENOMIC DNA]</scope>
    <source>
        <strain evidence="14 15">YLB-06</strain>
    </source>
</reference>
<evidence type="ECO:0000256" key="12">
    <source>
        <dbReference type="SAM" id="Phobius"/>
    </source>
</evidence>
<dbReference type="SUPFAM" id="SSF48695">
    <property type="entry name" value="Multiheme cytochromes"/>
    <property type="match status" value="2"/>
</dbReference>
<evidence type="ECO:0000256" key="8">
    <source>
        <dbReference type="ARBA" id="ARBA00022982"/>
    </source>
</evidence>
<evidence type="ECO:0000256" key="7">
    <source>
        <dbReference type="ARBA" id="ARBA00022723"/>
    </source>
</evidence>
<keyword evidence="11 12" id="KW-0472">Membrane</keyword>
<proteinExistence type="inferred from homology"/>
<evidence type="ECO:0000256" key="2">
    <source>
        <dbReference type="ARBA" id="ARBA00007395"/>
    </source>
</evidence>
<dbReference type="Proteomes" id="UP000315947">
    <property type="component" value="Chromosome"/>
</dbReference>
<sequence length="224" mass="26177">MLSLYRKILNRKIIFGSTVGVAVFFMFIGVIYWGAFNTVLEETNKMSFCISCHEMKDNIYPEYQQTVHYQNRTGVRATCPDCHVPKEWEYMMVRKINASRELFHKLIGSIDTTEKFTAKRKVLAERVWASMKQTNSRECRNCHNFDAMDITAQQSRSGLVHQHAQKRDKTCIDCHKGIAHQLPEGVIAYKGGSDEDHNYYESQQLQCYQCHQDMPKIKEEDWGF</sequence>